<name>A0AAV0MJG1_9ROSI</name>
<protein>
    <submittedName>
        <fullName evidence="1">Uncharacterized protein</fullName>
    </submittedName>
</protein>
<proteinExistence type="predicted"/>
<feature type="non-terminal residue" evidence="1">
    <location>
        <position position="1"/>
    </location>
</feature>
<evidence type="ECO:0000313" key="2">
    <source>
        <dbReference type="Proteomes" id="UP001154282"/>
    </source>
</evidence>
<gene>
    <name evidence="1" type="ORF">LITE_LOCUS28938</name>
</gene>
<organism evidence="1 2">
    <name type="scientific">Linum tenue</name>
    <dbReference type="NCBI Taxonomy" id="586396"/>
    <lineage>
        <taxon>Eukaryota</taxon>
        <taxon>Viridiplantae</taxon>
        <taxon>Streptophyta</taxon>
        <taxon>Embryophyta</taxon>
        <taxon>Tracheophyta</taxon>
        <taxon>Spermatophyta</taxon>
        <taxon>Magnoliopsida</taxon>
        <taxon>eudicotyledons</taxon>
        <taxon>Gunneridae</taxon>
        <taxon>Pentapetalae</taxon>
        <taxon>rosids</taxon>
        <taxon>fabids</taxon>
        <taxon>Malpighiales</taxon>
        <taxon>Linaceae</taxon>
        <taxon>Linum</taxon>
    </lineage>
</organism>
<comment type="caution">
    <text evidence="1">The sequence shown here is derived from an EMBL/GenBank/DDBJ whole genome shotgun (WGS) entry which is preliminary data.</text>
</comment>
<dbReference type="EMBL" id="CAMGYJ010000007">
    <property type="protein sequence ID" value="CAI0446253.1"/>
    <property type="molecule type" value="Genomic_DNA"/>
</dbReference>
<evidence type="ECO:0000313" key="1">
    <source>
        <dbReference type="EMBL" id="CAI0446253.1"/>
    </source>
</evidence>
<dbReference type="Proteomes" id="UP001154282">
    <property type="component" value="Unassembled WGS sequence"/>
</dbReference>
<accession>A0AAV0MJG1</accession>
<dbReference type="AlphaFoldDB" id="A0AAV0MJG1"/>
<sequence length="37" mass="4546">AGKIRVDGFWFRFGFKPFTTHRVRFEFRLKLILWSGE</sequence>
<keyword evidence="2" id="KW-1185">Reference proteome</keyword>
<reference evidence="1" key="1">
    <citation type="submission" date="2022-08" db="EMBL/GenBank/DDBJ databases">
        <authorList>
            <person name="Gutierrez-Valencia J."/>
        </authorList>
    </citation>
    <scope>NUCLEOTIDE SEQUENCE</scope>
</reference>